<dbReference type="Proteomes" id="UP000199026">
    <property type="component" value="Unassembled WGS sequence"/>
</dbReference>
<sequence>MIEAHSFQQSELFNGALALLGRPPQRLAMPTGSVFALRRFGLSLATRPHDAPETYAELAKKRIRIINAESAHPALRQYGYRQLIKPAHIASLPLSPDPVIQRAAMQPKWRRSLERFEAERPKHITLTHRAFDPERDAWLLEAEAAQARTRRFRCYPSALTCALSAASPKSLRLFSLNGPGAPRAAMLFALHGPRATYHIGYTSPDARKMGAHWLLMWKAFQELPAYRISEMELGLVDTDSGANLARFKLGTGAVTRPLGGTWGRLF</sequence>
<dbReference type="OrthoDB" id="341858at2"/>
<name>A0A1H3I9I8_9RHOB</name>
<reference evidence="2 3" key="1">
    <citation type="submission" date="2016-10" db="EMBL/GenBank/DDBJ databases">
        <authorList>
            <person name="de Groot N.N."/>
        </authorList>
    </citation>
    <scope>NUCLEOTIDE SEQUENCE [LARGE SCALE GENOMIC DNA]</scope>
    <source>
        <strain evidence="2 3">DSM 24677</strain>
    </source>
</reference>
<gene>
    <name evidence="2" type="ORF">SAMN05444486_101922</name>
</gene>
<dbReference type="AlphaFoldDB" id="A0A1H3I9I8"/>
<keyword evidence="3" id="KW-1185">Reference proteome</keyword>
<dbReference type="GeneID" id="78123708"/>
<dbReference type="Gene3D" id="3.40.630.30">
    <property type="match status" value="1"/>
</dbReference>
<dbReference type="GO" id="GO:0016740">
    <property type="term" value="F:transferase activity"/>
    <property type="evidence" value="ECO:0007669"/>
    <property type="project" value="UniProtKB-KW"/>
</dbReference>
<keyword evidence="2" id="KW-0808">Transferase</keyword>
<evidence type="ECO:0000313" key="2">
    <source>
        <dbReference type="EMBL" id="SDY23868.1"/>
    </source>
</evidence>
<dbReference type="EMBL" id="FNPR01000001">
    <property type="protein sequence ID" value="SDY23868.1"/>
    <property type="molecule type" value="Genomic_DNA"/>
</dbReference>
<dbReference type="InterPro" id="IPR016181">
    <property type="entry name" value="Acyl_CoA_acyltransferase"/>
</dbReference>
<dbReference type="InterPro" id="IPR038740">
    <property type="entry name" value="BioF2-like_GNAT_dom"/>
</dbReference>
<dbReference type="STRING" id="576131.SAMN05444486_101922"/>
<dbReference type="RefSeq" id="WP_089888202.1">
    <property type="nucleotide sequence ID" value="NZ_CALJFH010000011.1"/>
</dbReference>
<protein>
    <submittedName>
        <fullName evidence="2">Acetyltransferase (GNAT) domain-containing protein</fullName>
    </submittedName>
</protein>
<evidence type="ECO:0000313" key="3">
    <source>
        <dbReference type="Proteomes" id="UP000199026"/>
    </source>
</evidence>
<proteinExistence type="predicted"/>
<accession>A0A1H3I9I8</accession>
<dbReference type="SUPFAM" id="SSF55729">
    <property type="entry name" value="Acyl-CoA N-acyltransferases (Nat)"/>
    <property type="match status" value="1"/>
</dbReference>
<organism evidence="2 3">
    <name type="scientific">Lentibacter algarum</name>
    <dbReference type="NCBI Taxonomy" id="576131"/>
    <lineage>
        <taxon>Bacteria</taxon>
        <taxon>Pseudomonadati</taxon>
        <taxon>Pseudomonadota</taxon>
        <taxon>Alphaproteobacteria</taxon>
        <taxon>Rhodobacterales</taxon>
        <taxon>Roseobacteraceae</taxon>
        <taxon>Lentibacter</taxon>
    </lineage>
</organism>
<feature type="domain" description="BioF2-like acetyltransferase" evidence="1">
    <location>
        <begin position="110"/>
        <end position="236"/>
    </location>
</feature>
<dbReference type="Pfam" id="PF13480">
    <property type="entry name" value="Acetyltransf_6"/>
    <property type="match status" value="1"/>
</dbReference>
<evidence type="ECO:0000259" key="1">
    <source>
        <dbReference type="Pfam" id="PF13480"/>
    </source>
</evidence>